<comment type="caution">
    <text evidence="4">The sequence shown here is derived from an EMBL/GenBank/DDBJ whole genome shotgun (WGS) entry which is preliminary data.</text>
</comment>
<feature type="domain" description="ASPIC/UnbV" evidence="3">
    <location>
        <begin position="566"/>
        <end position="630"/>
    </location>
</feature>
<dbReference type="InterPro" id="IPR011519">
    <property type="entry name" value="UnbV_ASPIC"/>
</dbReference>
<evidence type="ECO:0000313" key="5">
    <source>
        <dbReference type="Proteomes" id="UP001170717"/>
    </source>
</evidence>
<evidence type="ECO:0000313" key="4">
    <source>
        <dbReference type="EMBL" id="MDO6579408.1"/>
    </source>
</evidence>
<proteinExistence type="predicted"/>
<dbReference type="Proteomes" id="UP001170717">
    <property type="component" value="Unassembled WGS sequence"/>
</dbReference>
<dbReference type="InterPro" id="IPR027039">
    <property type="entry name" value="Crtac1"/>
</dbReference>
<dbReference type="AlphaFoldDB" id="A0AAW7Z758"/>
<organism evidence="4 5">
    <name type="scientific">Alteromonas stellipolaris</name>
    <dbReference type="NCBI Taxonomy" id="233316"/>
    <lineage>
        <taxon>Bacteria</taxon>
        <taxon>Pseudomonadati</taxon>
        <taxon>Pseudomonadota</taxon>
        <taxon>Gammaproteobacteria</taxon>
        <taxon>Alteromonadales</taxon>
        <taxon>Alteromonadaceae</taxon>
        <taxon>Alteromonas/Salinimonas group</taxon>
        <taxon>Alteromonas</taxon>
    </lineage>
</organism>
<dbReference type="Pfam" id="PF13517">
    <property type="entry name" value="FG-GAP_3"/>
    <property type="match status" value="2"/>
</dbReference>
<keyword evidence="1 2" id="KW-0732">Signal</keyword>
<sequence>MKPVKNVPFACCIMSIVASALLSGCASEHASAMSKPTNSPPLVFKRTNGIIPFTQSLQRKWGAAVTADVDQDGWDDVITTQHGTNALIYWNNEGHFSEPIVIVTGDTHGLGVSDYDGDGKMDIVVSPGGGDGGNPRRPIYFSVDKQRNITKGGTFSHFSASRGRAIKFLEANGDNKLDLFTTGFAPKRVKSLTTNQLYFNSSKNFSPPLTLSIPHDPLSFKTLVTDVNNDDISDVITFGGKDMTLSIGQGDGSYVDSTKEVLGDLANTHNAINIAEIDYDNDGDFDLFLARSQYQFQQESYYDPKDKNFAFFVFRKSFMFEDITIEGENLILENIQETWATYNIQLGRERKVVEAVRAAHYMDGRLEITPQNAMGWPADSELKGLHIGYLGNSKWRIGGAVKSRLSAVIKNVVNHPDEMRRKPLPALLLENRNGKFVDVTQRIGINIQEQTTSVAVADFNNDGFMDLAITPYGNMALPIEHYVLMNQQGKSFSKFSHAGLTSDEIGATGVGITAFDYDQDGRVDVVYGNERGRWYLAKNQIQKDALGNFIKVEVGVSEVQKAQPTGAKVTITACGKQQTQHVGATGDGFHHMLNNNMHFGIGECDSVEKVHVIWPNGEEKSLEDREAGSKVKL</sequence>
<dbReference type="InterPro" id="IPR013517">
    <property type="entry name" value="FG-GAP"/>
</dbReference>
<dbReference type="PANTHER" id="PTHR16026">
    <property type="entry name" value="CARTILAGE ACIDIC PROTEIN 1"/>
    <property type="match status" value="1"/>
</dbReference>
<gene>
    <name evidence="4" type="ORF">Q4527_18565</name>
</gene>
<dbReference type="Pfam" id="PF07593">
    <property type="entry name" value="UnbV_ASPIC"/>
    <property type="match status" value="1"/>
</dbReference>
<feature type="signal peptide" evidence="2">
    <location>
        <begin position="1"/>
        <end position="20"/>
    </location>
</feature>
<dbReference type="InterPro" id="IPR028994">
    <property type="entry name" value="Integrin_alpha_N"/>
</dbReference>
<feature type="chain" id="PRO_5043431922" evidence="2">
    <location>
        <begin position="21"/>
        <end position="633"/>
    </location>
</feature>
<reference evidence="4" key="1">
    <citation type="submission" date="2023-07" db="EMBL/GenBank/DDBJ databases">
        <title>Genome content predicts the carbon catabolic preferences of heterotrophic bacteria.</title>
        <authorList>
            <person name="Gralka M."/>
        </authorList>
    </citation>
    <scope>NUCLEOTIDE SEQUENCE</scope>
    <source>
        <strain evidence="4">F2M12</strain>
    </source>
</reference>
<accession>A0AAW7Z758</accession>
<dbReference type="EMBL" id="JAUOQI010000019">
    <property type="protein sequence ID" value="MDO6579408.1"/>
    <property type="molecule type" value="Genomic_DNA"/>
</dbReference>
<name>A0AAW7Z758_9ALTE</name>
<evidence type="ECO:0000256" key="1">
    <source>
        <dbReference type="ARBA" id="ARBA00022729"/>
    </source>
</evidence>
<evidence type="ECO:0000259" key="3">
    <source>
        <dbReference type="Pfam" id="PF07593"/>
    </source>
</evidence>
<dbReference type="SUPFAM" id="SSF69318">
    <property type="entry name" value="Integrin alpha N-terminal domain"/>
    <property type="match status" value="1"/>
</dbReference>
<dbReference type="PANTHER" id="PTHR16026:SF0">
    <property type="entry name" value="CARTILAGE ACIDIC PROTEIN 1"/>
    <property type="match status" value="1"/>
</dbReference>
<protein>
    <submittedName>
        <fullName evidence="4">CRTAC1 family protein</fullName>
    </submittedName>
</protein>
<dbReference type="RefSeq" id="WP_303497853.1">
    <property type="nucleotide sequence ID" value="NZ_JAUOQA010000010.1"/>
</dbReference>
<dbReference type="Gene3D" id="2.130.10.130">
    <property type="entry name" value="Integrin alpha, N-terminal"/>
    <property type="match status" value="2"/>
</dbReference>
<evidence type="ECO:0000256" key="2">
    <source>
        <dbReference type="SAM" id="SignalP"/>
    </source>
</evidence>
<dbReference type="PROSITE" id="PS51257">
    <property type="entry name" value="PROKAR_LIPOPROTEIN"/>
    <property type="match status" value="1"/>
</dbReference>